<keyword evidence="5" id="KW-0614">Plasmid</keyword>
<dbReference type="Proteomes" id="UP001354989">
    <property type="component" value="Plasmid pPP1"/>
</dbReference>
<comment type="similarity">
    <text evidence="1 4">Belongs to the glycosyl hydrolase 53 family.</text>
</comment>
<dbReference type="EC" id="3.2.1.89" evidence="4"/>
<dbReference type="Gene3D" id="3.20.20.80">
    <property type="entry name" value="Glycosidases"/>
    <property type="match status" value="1"/>
</dbReference>
<dbReference type="PROSITE" id="PS51257">
    <property type="entry name" value="PROKAR_LIPOPROTEIN"/>
    <property type="match status" value="1"/>
</dbReference>
<dbReference type="EMBL" id="AP025293">
    <property type="protein sequence ID" value="BDD00582.1"/>
    <property type="molecule type" value="Genomic_DNA"/>
</dbReference>
<accession>A0ABN6LGX8</accession>
<dbReference type="InterPro" id="IPR017853">
    <property type="entry name" value="GH"/>
</dbReference>
<dbReference type="PANTHER" id="PTHR34983">
    <property type="entry name" value="ARABINOGALACTAN ENDO-BETA-1,4-GALACTANASE A"/>
    <property type="match status" value="1"/>
</dbReference>
<evidence type="ECO:0000256" key="1">
    <source>
        <dbReference type="ARBA" id="ARBA00010687"/>
    </source>
</evidence>
<dbReference type="SUPFAM" id="SSF51445">
    <property type="entry name" value="(Trans)glycosidases"/>
    <property type="match status" value="1"/>
</dbReference>
<name>A0ABN6LGX8_9BACT</name>
<dbReference type="RefSeq" id="WP_338398421.1">
    <property type="nucleotide sequence ID" value="NZ_AP025293.1"/>
</dbReference>
<dbReference type="Pfam" id="PF07745">
    <property type="entry name" value="Glyco_hydro_53"/>
    <property type="match status" value="1"/>
</dbReference>
<geneLocation type="plasmid" evidence="5 6">
    <name>pPP1</name>
</geneLocation>
<evidence type="ECO:0000313" key="6">
    <source>
        <dbReference type="Proteomes" id="UP001354989"/>
    </source>
</evidence>
<sequence length="403" mass="46389">MRRLFLLFGTLLFVCPLIQACNKVVENGPSRPKDQSKYYKAEDFIMGVDLSYVDQILDHGGQYLAGGKTVDPYEIFKEKGANMVRLRLWHNPDWVQEINGADSKLYSGFEQVKSDIEKAKAHQYEVNLDLHYSDNWADPEKQDPPKAWQNITDLKVLVDSVYNYTYTVLDQLGQEDLLPEMVQVGNEINCGMLSTNVPAGFPAMKICDQENWENAGKVINAGLQAVSDIEAKYKVSIETMLHVADPKNLDWWFGNMMTKGKVTDFDLIGLSYYPLWHNSIPFENMGQTLADLKTKYKKQVVIAEVGYPFTTETNDDYHNLFGSQEPVKNYPFTVNGQHQFMQDLTKQMREHQLRGVMYWEPAWITSEMKDQWGQGSAYENCAFFGYDGQLLPTVNYMHFNYDK</sequence>
<proteinExistence type="inferred from homology"/>
<evidence type="ECO:0000313" key="5">
    <source>
        <dbReference type="EMBL" id="BDD00582.1"/>
    </source>
</evidence>
<keyword evidence="4" id="KW-0732">Signal</keyword>
<protein>
    <recommendedName>
        <fullName evidence="4">Arabinogalactan endo-beta-1,4-galactanase</fullName>
        <ecNumber evidence="4">3.2.1.89</ecNumber>
    </recommendedName>
</protein>
<evidence type="ECO:0000256" key="3">
    <source>
        <dbReference type="ARBA" id="ARBA00023295"/>
    </source>
</evidence>
<feature type="chain" id="PRO_5044980607" description="Arabinogalactan endo-beta-1,4-galactanase" evidence="4">
    <location>
        <begin position="21"/>
        <end position="403"/>
    </location>
</feature>
<feature type="signal peptide" evidence="4">
    <location>
        <begin position="1"/>
        <end position="20"/>
    </location>
</feature>
<evidence type="ECO:0000256" key="4">
    <source>
        <dbReference type="RuleBase" id="RU361192"/>
    </source>
</evidence>
<dbReference type="PANTHER" id="PTHR34983:SF2">
    <property type="entry name" value="ENDO-BETA-1,4-GALACTANASE"/>
    <property type="match status" value="1"/>
</dbReference>
<gene>
    <name evidence="5" type="primary">galA_1</name>
    <name evidence="5" type="ORF">PEPS_28620</name>
</gene>
<keyword evidence="6" id="KW-1185">Reference proteome</keyword>
<keyword evidence="3 4" id="KW-0326">Glycosidase</keyword>
<keyword evidence="2 4" id="KW-0378">Hydrolase</keyword>
<reference evidence="5 6" key="1">
    <citation type="submission" date="2021-12" db="EMBL/GenBank/DDBJ databases">
        <title>Genome sequencing of bacteria with rrn-lacking chromosome and rrn-plasmid.</title>
        <authorList>
            <person name="Anda M."/>
            <person name="Iwasaki W."/>
        </authorList>
    </citation>
    <scope>NUCLEOTIDE SEQUENCE [LARGE SCALE GENOMIC DNA]</scope>
    <source>
        <strain evidence="5 6">NBRC 101262</strain>
        <plasmid evidence="5 6">pPP1</plasmid>
    </source>
</reference>
<evidence type="ECO:0000256" key="2">
    <source>
        <dbReference type="ARBA" id="ARBA00022801"/>
    </source>
</evidence>
<dbReference type="InterPro" id="IPR011683">
    <property type="entry name" value="Glyco_hydro_53"/>
</dbReference>
<comment type="catalytic activity">
    <reaction evidence="4">
        <text>The enzyme specifically hydrolyzes (1-&gt;4)-beta-D-galactosidic linkages in type I arabinogalactans.</text>
        <dbReference type="EC" id="3.2.1.89"/>
    </reaction>
</comment>
<organism evidence="5 6">
    <name type="scientific">Persicobacter psychrovividus</name>
    <dbReference type="NCBI Taxonomy" id="387638"/>
    <lineage>
        <taxon>Bacteria</taxon>
        <taxon>Pseudomonadati</taxon>
        <taxon>Bacteroidota</taxon>
        <taxon>Cytophagia</taxon>
        <taxon>Cytophagales</taxon>
        <taxon>Persicobacteraceae</taxon>
        <taxon>Persicobacter</taxon>
    </lineage>
</organism>